<organism evidence="1 2">
    <name type="scientific">Ilex paraguariensis</name>
    <name type="common">yerba mate</name>
    <dbReference type="NCBI Taxonomy" id="185542"/>
    <lineage>
        <taxon>Eukaryota</taxon>
        <taxon>Viridiplantae</taxon>
        <taxon>Streptophyta</taxon>
        <taxon>Embryophyta</taxon>
        <taxon>Tracheophyta</taxon>
        <taxon>Spermatophyta</taxon>
        <taxon>Magnoliopsida</taxon>
        <taxon>eudicotyledons</taxon>
        <taxon>Gunneridae</taxon>
        <taxon>Pentapetalae</taxon>
        <taxon>asterids</taxon>
        <taxon>campanulids</taxon>
        <taxon>Aquifoliales</taxon>
        <taxon>Aquifoliaceae</taxon>
        <taxon>Ilex</taxon>
    </lineage>
</organism>
<evidence type="ECO:0000313" key="2">
    <source>
        <dbReference type="Proteomes" id="UP001642360"/>
    </source>
</evidence>
<accession>A0ABC8THW2</accession>
<dbReference type="EMBL" id="CAUOFW020004769">
    <property type="protein sequence ID" value="CAK9167170.1"/>
    <property type="molecule type" value="Genomic_DNA"/>
</dbReference>
<name>A0ABC8THW2_9AQUA</name>
<keyword evidence="2" id="KW-1185">Reference proteome</keyword>
<gene>
    <name evidence="1" type="ORF">ILEXP_LOCUS36429</name>
</gene>
<dbReference type="Proteomes" id="UP001642360">
    <property type="component" value="Unassembled WGS sequence"/>
</dbReference>
<sequence length="150" mass="16917">MKQKVVIKVPMNSEKSRNKAMKVVARVLGLLVISRLLRKHNDSHSIATKNKSRALTIAVGLSGVESASLKGKENNELEVIGDEIDTVKLTKLLRKNIGFAEIMNVSAVEEKKAETKTEIDPYLNYYYSYGGFPCYQVFEYPTYQPSCCFF</sequence>
<reference evidence="1 2" key="1">
    <citation type="submission" date="2024-02" db="EMBL/GenBank/DDBJ databases">
        <authorList>
            <person name="Vignale AGUSTIN F."/>
            <person name="Sosa J E."/>
            <person name="Modenutti C."/>
        </authorList>
    </citation>
    <scope>NUCLEOTIDE SEQUENCE [LARGE SCALE GENOMIC DNA]</scope>
</reference>
<dbReference type="AlphaFoldDB" id="A0ABC8THW2"/>
<dbReference type="PANTHER" id="PTHR46371">
    <property type="entry name" value="OS04G0464100 PROTEIN"/>
    <property type="match status" value="1"/>
</dbReference>
<evidence type="ECO:0000313" key="1">
    <source>
        <dbReference type="EMBL" id="CAK9167170.1"/>
    </source>
</evidence>
<proteinExistence type="predicted"/>
<dbReference type="Gene3D" id="3.30.70.100">
    <property type="match status" value="2"/>
</dbReference>
<comment type="caution">
    <text evidence="1">The sequence shown here is derived from an EMBL/GenBank/DDBJ whole genome shotgun (WGS) entry which is preliminary data.</text>
</comment>
<dbReference type="InterPro" id="IPR044296">
    <property type="entry name" value="HIPP46"/>
</dbReference>
<protein>
    <submittedName>
        <fullName evidence="1">Uncharacterized protein</fullName>
    </submittedName>
</protein>